<dbReference type="FunFam" id="3.90.190.10:FF:000256">
    <property type="entry name" value="mRNA capping enzyme, C-terminal domain containing protein"/>
    <property type="match status" value="1"/>
</dbReference>
<dbReference type="InterPro" id="IPR029021">
    <property type="entry name" value="Prot-tyrosine_phosphatase-like"/>
</dbReference>
<dbReference type="InterPro" id="IPR000387">
    <property type="entry name" value="Tyr_Pase_dom"/>
</dbReference>
<feature type="compositionally biased region" description="Basic residues" evidence="3">
    <location>
        <begin position="207"/>
        <end position="218"/>
    </location>
</feature>
<evidence type="ECO:0000259" key="5">
    <source>
        <dbReference type="PROSITE" id="PS50056"/>
    </source>
</evidence>
<dbReference type="Pfam" id="PF00782">
    <property type="entry name" value="DSPc"/>
    <property type="match status" value="1"/>
</dbReference>
<organism evidence="6 7">
    <name type="scientific">Syphacia muris</name>
    <dbReference type="NCBI Taxonomy" id="451379"/>
    <lineage>
        <taxon>Eukaryota</taxon>
        <taxon>Metazoa</taxon>
        <taxon>Ecdysozoa</taxon>
        <taxon>Nematoda</taxon>
        <taxon>Chromadorea</taxon>
        <taxon>Rhabditida</taxon>
        <taxon>Spirurina</taxon>
        <taxon>Oxyuridomorpha</taxon>
        <taxon>Oxyuroidea</taxon>
        <taxon>Oxyuridae</taxon>
        <taxon>Syphacia</taxon>
    </lineage>
</organism>
<evidence type="ECO:0000313" key="7">
    <source>
        <dbReference type="WBParaSite" id="SMUV_0000414401-mRNA-1"/>
    </source>
</evidence>
<dbReference type="PROSITE" id="PS00383">
    <property type="entry name" value="TYR_PHOSPHATASE_1"/>
    <property type="match status" value="1"/>
</dbReference>
<reference evidence="7" key="1">
    <citation type="submission" date="2017-02" db="UniProtKB">
        <authorList>
            <consortium name="WormBaseParasite"/>
        </authorList>
    </citation>
    <scope>IDENTIFICATION</scope>
</reference>
<name>A0A0N5AIA5_9BILA</name>
<dbReference type="Gene3D" id="3.90.190.10">
    <property type="entry name" value="Protein tyrosine phosphatase superfamily"/>
    <property type="match status" value="1"/>
</dbReference>
<dbReference type="GO" id="GO:0004721">
    <property type="term" value="F:phosphoprotein phosphatase activity"/>
    <property type="evidence" value="ECO:0007669"/>
    <property type="project" value="UniProtKB-KW"/>
</dbReference>
<protein>
    <submittedName>
        <fullName evidence="7">TYR_PHOSPHATASE_2 domain-containing protein</fullName>
    </submittedName>
</protein>
<evidence type="ECO:0000256" key="2">
    <source>
        <dbReference type="ARBA" id="ARBA00022912"/>
    </source>
</evidence>
<dbReference type="PANTHER" id="PTHR10367">
    <property type="entry name" value="MRNA-CAPPING ENZYME"/>
    <property type="match status" value="1"/>
</dbReference>
<proteinExistence type="predicted"/>
<dbReference type="InterPro" id="IPR000340">
    <property type="entry name" value="Dual-sp_phosphatase_cat-dom"/>
</dbReference>
<feature type="region of interest" description="Disordered" evidence="3">
    <location>
        <begin position="268"/>
        <end position="330"/>
    </location>
</feature>
<sequence>MGRISRVVPKQWVNYNPIGNVIKGTRFLVFKTPINSRLATKIAKEQRFNISDLFRTVAERGLSFGLIIDLTDTDRYYDKGDVEGMCIPYEKINCPGRSFAERDDLVESFGVVVDSFLEANLDNDLIIGVHCTNGINRSGYLICRYLIDRLGWTSHEAIDAFEKARGYPIERGSYIRAIHRAAKERKTKKRYKHSDDMISSDDETQRQSKKRKHKKKKRSDFGSGDESVTPDQMSVEAAWTQLSLAFEQHKAVTESLTNNHSVASASPLDYQQTSQGSSHASAEESPYVGSNDGIEAEDSAENINGTSEQIPVKSEVSRSRKRKERRQRLQKEYGIMRTGNFWKINEMQKEKFGAI</sequence>
<dbReference type="PROSITE" id="PS50054">
    <property type="entry name" value="TYR_PHOSPHATASE_DUAL"/>
    <property type="match status" value="1"/>
</dbReference>
<keyword evidence="6" id="KW-1185">Reference proteome</keyword>
<dbReference type="PROSITE" id="PS50056">
    <property type="entry name" value="TYR_PHOSPHATASE_2"/>
    <property type="match status" value="1"/>
</dbReference>
<feature type="region of interest" description="Disordered" evidence="3">
    <location>
        <begin position="185"/>
        <end position="230"/>
    </location>
</feature>
<keyword evidence="2" id="KW-0904">Protein phosphatase</keyword>
<dbReference type="InterPro" id="IPR020422">
    <property type="entry name" value="TYR_PHOSPHATASE_DUAL_dom"/>
</dbReference>
<feature type="compositionally biased region" description="Basic residues" evidence="3">
    <location>
        <begin position="319"/>
        <end position="328"/>
    </location>
</feature>
<evidence type="ECO:0000259" key="4">
    <source>
        <dbReference type="PROSITE" id="PS50054"/>
    </source>
</evidence>
<dbReference type="InterPro" id="IPR016130">
    <property type="entry name" value="Tyr_Pase_AS"/>
</dbReference>
<feature type="compositionally biased region" description="Polar residues" evidence="3">
    <location>
        <begin position="268"/>
        <end position="280"/>
    </location>
</feature>
<feature type="domain" description="Tyrosine specific protein phosphatases" evidence="5">
    <location>
        <begin position="107"/>
        <end position="176"/>
    </location>
</feature>
<dbReference type="SMART" id="SM00195">
    <property type="entry name" value="DSPc"/>
    <property type="match status" value="1"/>
</dbReference>
<dbReference type="WBParaSite" id="SMUV_0000414401-mRNA-1">
    <property type="protein sequence ID" value="SMUV_0000414401-mRNA-1"/>
    <property type="gene ID" value="SMUV_0000414401"/>
</dbReference>
<dbReference type="GO" id="GO:0004651">
    <property type="term" value="F:polynucleotide 5'-phosphatase activity"/>
    <property type="evidence" value="ECO:0007669"/>
    <property type="project" value="TreeGrafter"/>
</dbReference>
<dbReference type="Proteomes" id="UP000046393">
    <property type="component" value="Unplaced"/>
</dbReference>
<dbReference type="SUPFAM" id="SSF52799">
    <property type="entry name" value="(Phosphotyrosine protein) phosphatases II"/>
    <property type="match status" value="1"/>
</dbReference>
<evidence type="ECO:0000256" key="3">
    <source>
        <dbReference type="SAM" id="MobiDB-lite"/>
    </source>
</evidence>
<evidence type="ECO:0000256" key="1">
    <source>
        <dbReference type="ARBA" id="ARBA00022801"/>
    </source>
</evidence>
<feature type="domain" description="Tyrosine-protein phosphatase" evidence="4">
    <location>
        <begin position="16"/>
        <end position="191"/>
    </location>
</feature>
<keyword evidence="1" id="KW-0378">Hydrolase</keyword>
<dbReference type="InterPro" id="IPR051029">
    <property type="entry name" value="mRNA_Capping_Enz/RNA_Phosphat"/>
</dbReference>
<dbReference type="STRING" id="451379.A0A0N5AIA5"/>
<dbReference type="AlphaFoldDB" id="A0A0N5AIA5"/>
<accession>A0A0N5AIA5</accession>
<evidence type="ECO:0000313" key="6">
    <source>
        <dbReference type="Proteomes" id="UP000046393"/>
    </source>
</evidence>
<dbReference type="PANTHER" id="PTHR10367:SF27">
    <property type="entry name" value="TYROSINE-PROTEIN PHOSPHATASE F54C8.4-RELATED"/>
    <property type="match status" value="1"/>
</dbReference>